<reference evidence="1" key="1">
    <citation type="journal article" date="2021" name="Environ. Microbiol.">
        <title>Gene family expansions and transcriptome signatures uncover fungal adaptations to wood decay.</title>
        <authorList>
            <person name="Hage H."/>
            <person name="Miyauchi S."/>
            <person name="Viragh M."/>
            <person name="Drula E."/>
            <person name="Min B."/>
            <person name="Chaduli D."/>
            <person name="Navarro D."/>
            <person name="Favel A."/>
            <person name="Norest M."/>
            <person name="Lesage-Meessen L."/>
            <person name="Balint B."/>
            <person name="Merenyi Z."/>
            <person name="de Eugenio L."/>
            <person name="Morin E."/>
            <person name="Martinez A.T."/>
            <person name="Baldrian P."/>
            <person name="Stursova M."/>
            <person name="Martinez M.J."/>
            <person name="Novotny C."/>
            <person name="Magnuson J.K."/>
            <person name="Spatafora J.W."/>
            <person name="Maurice S."/>
            <person name="Pangilinan J."/>
            <person name="Andreopoulos W."/>
            <person name="LaButti K."/>
            <person name="Hundley H."/>
            <person name="Na H."/>
            <person name="Kuo A."/>
            <person name="Barry K."/>
            <person name="Lipzen A."/>
            <person name="Henrissat B."/>
            <person name="Riley R."/>
            <person name="Ahrendt S."/>
            <person name="Nagy L.G."/>
            <person name="Grigoriev I.V."/>
            <person name="Martin F."/>
            <person name="Rosso M.N."/>
        </authorList>
    </citation>
    <scope>NUCLEOTIDE SEQUENCE</scope>
    <source>
        <strain evidence="1">CBS 384.51</strain>
    </source>
</reference>
<dbReference type="Proteomes" id="UP001055072">
    <property type="component" value="Unassembled WGS sequence"/>
</dbReference>
<evidence type="ECO:0000313" key="1">
    <source>
        <dbReference type="EMBL" id="KAI0084609.1"/>
    </source>
</evidence>
<proteinExistence type="predicted"/>
<accession>A0ACB8TS12</accession>
<gene>
    <name evidence="1" type="ORF">BDY19DRAFT_1060168</name>
</gene>
<dbReference type="EMBL" id="MU274940">
    <property type="protein sequence ID" value="KAI0084609.1"/>
    <property type="molecule type" value="Genomic_DNA"/>
</dbReference>
<sequence length="611" mass="68723">MSSGSSHNTYYYVLGTHSPSRSVSVNPEITVFDLACLVHADCPSLPANTTLEVYKAEKEWFEKEPTTLDAFVAELRKAGKLLYLAPCETVQSFFSGATRFHVIVRVVALPVVTTIPVADGGPVSNKRPRTLDPREIVAFVARKRHLPSRAAEQIEITKTQSTSQEDAVYNGRPIQLLQPPVAVWHPLFAKFRRLMSMSPETLKFSPSQLDRAREFMVVSAKFYPSDSARAYELCRNPPLVLPECFKEISIPGRIVETDGGATVRSSSSSGEILEAFPLFMEVRSEIGLGHTDPLIRAQCGYKTIYCSEKYTPIRRRSCCPAFLVAVAGPWISVSGAVFADRIICEHLVDFMSLSPDFSSSTRGRLDAGIRKAAQLMSALEECITELDEYYQNLFLARNEDNQLSYSQDQHHPWAPHFRQFTTGDRGCVTLDYVDRLSKENTEQALFKAIARDKAGWHSNVVVKFTPTYNREAHMRLADADLAPKLLFCERVDDVGGWYVVVMDYVEALEEVETLCRYPGAVQRLREAVKLLHEDGLVFGDLRKPNVLVTEDGESVMLVDFDWCGKEGEGRYPSDIDLDGYTISWHSDVERGGEMKKEHDRWMFEVLTAEAL</sequence>
<comment type="caution">
    <text evidence="1">The sequence shown here is derived from an EMBL/GenBank/DDBJ whole genome shotgun (WGS) entry which is preliminary data.</text>
</comment>
<organism evidence="1 2">
    <name type="scientific">Irpex rosettiformis</name>
    <dbReference type="NCBI Taxonomy" id="378272"/>
    <lineage>
        <taxon>Eukaryota</taxon>
        <taxon>Fungi</taxon>
        <taxon>Dikarya</taxon>
        <taxon>Basidiomycota</taxon>
        <taxon>Agaricomycotina</taxon>
        <taxon>Agaricomycetes</taxon>
        <taxon>Polyporales</taxon>
        <taxon>Irpicaceae</taxon>
        <taxon>Irpex</taxon>
    </lineage>
</organism>
<keyword evidence="2" id="KW-1185">Reference proteome</keyword>
<name>A0ACB8TS12_9APHY</name>
<protein>
    <submittedName>
        <fullName evidence="1">Uncharacterized protein</fullName>
    </submittedName>
</protein>
<evidence type="ECO:0000313" key="2">
    <source>
        <dbReference type="Proteomes" id="UP001055072"/>
    </source>
</evidence>